<dbReference type="EMBL" id="JAGGJU010000003">
    <property type="protein sequence ID" value="MBP1849988.1"/>
    <property type="molecule type" value="Genomic_DNA"/>
</dbReference>
<protein>
    <recommendedName>
        <fullName evidence="5 10">Carbonic anhydrase</fullName>
        <ecNumber evidence="4 10">4.2.1.1</ecNumber>
    </recommendedName>
</protein>
<evidence type="ECO:0000256" key="6">
    <source>
        <dbReference type="ARBA" id="ARBA00022723"/>
    </source>
</evidence>
<comment type="catalytic activity">
    <reaction evidence="9 10">
        <text>hydrogencarbonate + H(+) = CO2 + H2O</text>
        <dbReference type="Rhea" id="RHEA:10748"/>
        <dbReference type="ChEBI" id="CHEBI:15377"/>
        <dbReference type="ChEBI" id="CHEBI:15378"/>
        <dbReference type="ChEBI" id="CHEBI:16526"/>
        <dbReference type="ChEBI" id="CHEBI:17544"/>
        <dbReference type="EC" id="4.2.1.1"/>
    </reaction>
</comment>
<dbReference type="InterPro" id="IPR023561">
    <property type="entry name" value="Carbonic_anhydrase_a-class"/>
</dbReference>
<comment type="function">
    <text evidence="2 10">Reversible hydration of carbon dioxide.</text>
</comment>
<keyword evidence="13" id="KW-1185">Reference proteome</keyword>
<feature type="chain" id="PRO_5044952272" description="Carbonic anhydrase" evidence="10">
    <location>
        <begin position="24"/>
        <end position="253"/>
    </location>
</feature>
<dbReference type="Pfam" id="PF00194">
    <property type="entry name" value="Carb_anhydrase"/>
    <property type="match status" value="1"/>
</dbReference>
<dbReference type="SUPFAM" id="SSF51069">
    <property type="entry name" value="Carbonic anhydrase"/>
    <property type="match status" value="1"/>
</dbReference>
<name>A0ABS4DWD7_9HYPH</name>
<evidence type="ECO:0000256" key="9">
    <source>
        <dbReference type="ARBA" id="ARBA00048348"/>
    </source>
</evidence>
<evidence type="ECO:0000313" key="12">
    <source>
        <dbReference type="EMBL" id="MBP1849988.1"/>
    </source>
</evidence>
<comment type="cofactor">
    <cofactor evidence="1 10">
        <name>Zn(2+)</name>
        <dbReference type="ChEBI" id="CHEBI:29105"/>
    </cofactor>
</comment>
<comment type="caution">
    <text evidence="12">The sequence shown here is derived from an EMBL/GenBank/DDBJ whole genome shotgun (WGS) entry which is preliminary data.</text>
</comment>
<organism evidence="12 13">
    <name type="scientific">Rhizobium halophytocola</name>
    <dbReference type="NCBI Taxonomy" id="735519"/>
    <lineage>
        <taxon>Bacteria</taxon>
        <taxon>Pseudomonadati</taxon>
        <taxon>Pseudomonadota</taxon>
        <taxon>Alphaproteobacteria</taxon>
        <taxon>Hyphomicrobiales</taxon>
        <taxon>Rhizobiaceae</taxon>
        <taxon>Rhizobium/Agrobacterium group</taxon>
        <taxon>Rhizobium</taxon>
    </lineage>
</organism>
<evidence type="ECO:0000259" key="11">
    <source>
        <dbReference type="PROSITE" id="PS51144"/>
    </source>
</evidence>
<evidence type="ECO:0000256" key="8">
    <source>
        <dbReference type="ARBA" id="ARBA00023239"/>
    </source>
</evidence>
<dbReference type="RefSeq" id="WP_209943501.1">
    <property type="nucleotide sequence ID" value="NZ_JAGGJU010000003.1"/>
</dbReference>
<feature type="domain" description="Alpha-carbonic anhydrase" evidence="11">
    <location>
        <begin position="29"/>
        <end position="253"/>
    </location>
</feature>
<proteinExistence type="inferred from homology"/>
<evidence type="ECO:0000256" key="1">
    <source>
        <dbReference type="ARBA" id="ARBA00001947"/>
    </source>
</evidence>
<dbReference type="GO" id="GO:0004089">
    <property type="term" value="F:carbonate dehydratase activity"/>
    <property type="evidence" value="ECO:0007669"/>
    <property type="project" value="UniProtKB-EC"/>
</dbReference>
<evidence type="ECO:0000256" key="4">
    <source>
        <dbReference type="ARBA" id="ARBA00012925"/>
    </source>
</evidence>
<dbReference type="InterPro" id="IPR041891">
    <property type="entry name" value="Alpha_CA_prokaryot-like"/>
</dbReference>
<evidence type="ECO:0000256" key="2">
    <source>
        <dbReference type="ARBA" id="ARBA00002904"/>
    </source>
</evidence>
<feature type="signal peptide" evidence="10">
    <location>
        <begin position="1"/>
        <end position="23"/>
    </location>
</feature>
<dbReference type="CDD" id="cd03124">
    <property type="entry name" value="alpha_CA_prokaryotic_like"/>
    <property type="match status" value="1"/>
</dbReference>
<evidence type="ECO:0000256" key="10">
    <source>
        <dbReference type="RuleBase" id="RU367011"/>
    </source>
</evidence>
<evidence type="ECO:0000256" key="5">
    <source>
        <dbReference type="ARBA" id="ARBA00014628"/>
    </source>
</evidence>
<sequence>MRSAPLCLALVLAASSVAAPALAETKTAPHWSYDGKTGPEHWSTLSDAFKACGSGTSQSPIDIHPGKAAPLSKLDLHYTFGPKDIVNNGHTVQADVADGNTLTLDGKTYTLAQFHFHTPSENHIKGVAFPMEVHFVNKAADGSLAVLAVMVKRGKANPDLAALFAKTPKAGAAPAAFSDAAFDITKLLPADGKYYRFSGSLTTPPCTEGVSWLVMEKPITASEKQISAFHKFYKHNNRPLQQSTGRDITAFED</sequence>
<evidence type="ECO:0000256" key="3">
    <source>
        <dbReference type="ARBA" id="ARBA00010718"/>
    </source>
</evidence>
<dbReference type="Proteomes" id="UP000759443">
    <property type="component" value="Unassembled WGS sequence"/>
</dbReference>
<gene>
    <name evidence="12" type="ORF">J2Z17_001409</name>
</gene>
<dbReference type="SMART" id="SM01057">
    <property type="entry name" value="Carb_anhydrase"/>
    <property type="match status" value="1"/>
</dbReference>
<keyword evidence="6 10" id="KW-0479">Metal-binding</keyword>
<dbReference type="InterPro" id="IPR036398">
    <property type="entry name" value="CA_dom_sf"/>
</dbReference>
<dbReference type="EC" id="4.2.1.1" evidence="4 10"/>
<keyword evidence="8 10" id="KW-0456">Lyase</keyword>
<reference evidence="12 13" key="1">
    <citation type="submission" date="2021-03" db="EMBL/GenBank/DDBJ databases">
        <title>Genomic Encyclopedia of Type Strains, Phase IV (KMG-IV): sequencing the most valuable type-strain genomes for metagenomic binning, comparative biology and taxonomic classification.</title>
        <authorList>
            <person name="Goeker M."/>
        </authorList>
    </citation>
    <scope>NUCLEOTIDE SEQUENCE [LARGE SCALE GENOMIC DNA]</scope>
    <source>
        <strain evidence="12 13">DSM 21600</strain>
    </source>
</reference>
<keyword evidence="7 10" id="KW-0862">Zinc</keyword>
<evidence type="ECO:0000313" key="13">
    <source>
        <dbReference type="Proteomes" id="UP000759443"/>
    </source>
</evidence>
<dbReference type="InterPro" id="IPR018338">
    <property type="entry name" value="Carbonic_anhydrase_a-class_CS"/>
</dbReference>
<dbReference type="PANTHER" id="PTHR18952:SF265">
    <property type="entry name" value="CARBONIC ANHYDRASE"/>
    <property type="match status" value="1"/>
</dbReference>
<accession>A0ABS4DWD7</accession>
<keyword evidence="10" id="KW-0732">Signal</keyword>
<dbReference type="PANTHER" id="PTHR18952">
    <property type="entry name" value="CARBONIC ANHYDRASE"/>
    <property type="match status" value="1"/>
</dbReference>
<dbReference type="InterPro" id="IPR001148">
    <property type="entry name" value="CA_dom"/>
</dbReference>
<dbReference type="Gene3D" id="3.10.200.10">
    <property type="entry name" value="Alpha carbonic anhydrase"/>
    <property type="match status" value="1"/>
</dbReference>
<dbReference type="PROSITE" id="PS51144">
    <property type="entry name" value="ALPHA_CA_2"/>
    <property type="match status" value="1"/>
</dbReference>
<comment type="similarity">
    <text evidence="3 10">Belongs to the alpha-carbonic anhydrase family.</text>
</comment>
<dbReference type="PROSITE" id="PS00162">
    <property type="entry name" value="ALPHA_CA_1"/>
    <property type="match status" value="1"/>
</dbReference>
<evidence type="ECO:0000256" key="7">
    <source>
        <dbReference type="ARBA" id="ARBA00022833"/>
    </source>
</evidence>